<dbReference type="AlphaFoldDB" id="A0A3S0J654"/>
<dbReference type="RefSeq" id="WP_126292276.1">
    <property type="nucleotide sequence ID" value="NZ_CP155468.1"/>
</dbReference>
<keyword evidence="3" id="KW-1185">Reference proteome</keyword>
<evidence type="ECO:0000256" key="1">
    <source>
        <dbReference type="SAM" id="MobiDB-lite"/>
    </source>
</evidence>
<dbReference type="OrthoDB" id="2617663at2"/>
<accession>A0A3S0J654</accession>
<reference evidence="2 3" key="1">
    <citation type="submission" date="2018-12" db="EMBL/GenBank/DDBJ databases">
        <authorList>
            <person name="Yu L."/>
        </authorList>
    </citation>
    <scope>NUCLEOTIDE SEQUENCE [LARGE SCALE GENOMIC DNA]</scope>
    <source>
        <strain evidence="2 3">S5H2222</strain>
    </source>
</reference>
<dbReference type="EMBL" id="RXNR01000001">
    <property type="protein sequence ID" value="RTQ96479.1"/>
    <property type="molecule type" value="Genomic_DNA"/>
</dbReference>
<evidence type="ECO:0000313" key="2">
    <source>
        <dbReference type="EMBL" id="RTQ96479.1"/>
    </source>
</evidence>
<organism evidence="2 3">
    <name type="scientific">Lysinibacillus telephonicus</name>
    <dbReference type="NCBI Taxonomy" id="1714840"/>
    <lineage>
        <taxon>Bacteria</taxon>
        <taxon>Bacillati</taxon>
        <taxon>Bacillota</taxon>
        <taxon>Bacilli</taxon>
        <taxon>Bacillales</taxon>
        <taxon>Bacillaceae</taxon>
        <taxon>Lysinibacillus</taxon>
    </lineage>
</organism>
<dbReference type="GO" id="GO:0016301">
    <property type="term" value="F:kinase activity"/>
    <property type="evidence" value="ECO:0007669"/>
    <property type="project" value="UniProtKB-KW"/>
</dbReference>
<comment type="caution">
    <text evidence="2">The sequence shown here is derived from an EMBL/GenBank/DDBJ whole genome shotgun (WGS) entry which is preliminary data.</text>
</comment>
<dbReference type="Proteomes" id="UP000276349">
    <property type="component" value="Unassembled WGS sequence"/>
</dbReference>
<protein>
    <submittedName>
        <fullName evidence="2">2-keto-3-deoxygluconate kinase</fullName>
    </submittedName>
</protein>
<keyword evidence="2" id="KW-0418">Kinase</keyword>
<name>A0A3S0J654_9BACI</name>
<gene>
    <name evidence="2" type="ORF">EKG35_00060</name>
</gene>
<sequence>MISKQNGQLGEVAFSEHDQGIGKRGRGSHGAKTFRRGRVLAFYQQLVIKRDTLKKQLACPEYQTIQQVIAGELKATEDIINDFKAAFELQEVSNEISDLNKHDKSNQ</sequence>
<keyword evidence="2" id="KW-0808">Transferase</keyword>
<evidence type="ECO:0000313" key="3">
    <source>
        <dbReference type="Proteomes" id="UP000276349"/>
    </source>
</evidence>
<feature type="region of interest" description="Disordered" evidence="1">
    <location>
        <begin position="1"/>
        <end position="30"/>
    </location>
</feature>
<proteinExistence type="predicted"/>